<proteinExistence type="predicted"/>
<organism evidence="1 2">
    <name type="scientific">Aureobasidium pullulans</name>
    <name type="common">Black yeast</name>
    <name type="synonym">Pullularia pullulans</name>
    <dbReference type="NCBI Taxonomy" id="5580"/>
    <lineage>
        <taxon>Eukaryota</taxon>
        <taxon>Fungi</taxon>
        <taxon>Dikarya</taxon>
        <taxon>Ascomycota</taxon>
        <taxon>Pezizomycotina</taxon>
        <taxon>Dothideomycetes</taxon>
        <taxon>Dothideomycetidae</taxon>
        <taxon>Dothideales</taxon>
        <taxon>Saccotheciaceae</taxon>
        <taxon>Aureobasidium</taxon>
    </lineage>
</organism>
<accession>A0A4S9SSL2</accession>
<dbReference type="AlphaFoldDB" id="A0A4S9SSL2"/>
<dbReference type="EMBL" id="QZBM01000453">
    <property type="protein sequence ID" value="THZ13943.1"/>
    <property type="molecule type" value="Genomic_DNA"/>
</dbReference>
<comment type="caution">
    <text evidence="1">The sequence shown here is derived from an EMBL/GenBank/DDBJ whole genome shotgun (WGS) entry which is preliminary data.</text>
</comment>
<evidence type="ECO:0000313" key="2">
    <source>
        <dbReference type="Proteomes" id="UP000308005"/>
    </source>
</evidence>
<protein>
    <submittedName>
        <fullName evidence="1">Uncharacterized protein</fullName>
    </submittedName>
</protein>
<name>A0A4S9SSL2_AURPU</name>
<feature type="non-terminal residue" evidence="1">
    <location>
        <position position="1"/>
    </location>
</feature>
<gene>
    <name evidence="1" type="ORF">D6C91_07579</name>
</gene>
<evidence type="ECO:0000313" key="1">
    <source>
        <dbReference type="EMBL" id="THZ13943.1"/>
    </source>
</evidence>
<reference evidence="1 2" key="1">
    <citation type="submission" date="2018-10" db="EMBL/GenBank/DDBJ databases">
        <title>Fifty Aureobasidium pullulans genomes reveal a recombining polyextremotolerant generalist.</title>
        <authorList>
            <person name="Gostincar C."/>
            <person name="Turk M."/>
            <person name="Zajc J."/>
            <person name="Gunde-Cimerman N."/>
        </authorList>
    </citation>
    <scope>NUCLEOTIDE SEQUENCE [LARGE SCALE GENOMIC DNA]</scope>
    <source>
        <strain evidence="1 2">EXF-3863</strain>
    </source>
</reference>
<sequence length="126" mass="14919">HEQNKIIVVLLRVKQSNITIRLLLDEFNTEQFNTPIHVPVQQHNVNIYICLSILQLDLPTTSQSTLHLERRQHLHKRHYQQLPLGQPIQLLNLRLPLKLRPIRSFLTLLLQLNFQHHNIQPRSSSQ</sequence>
<dbReference type="Proteomes" id="UP000308005">
    <property type="component" value="Unassembled WGS sequence"/>
</dbReference>